<gene>
    <name evidence="1" type="ORF">P3W85_29995</name>
</gene>
<keyword evidence="2" id="KW-1185">Reference proteome</keyword>
<reference evidence="1 2" key="1">
    <citation type="submission" date="2023-03" db="EMBL/GenBank/DDBJ databases">
        <title>Draft assemblies of triclosan tolerant bacteria isolated from returned activated sludge.</title>
        <authorList>
            <person name="Van Hamelsveld S."/>
        </authorList>
    </citation>
    <scope>NUCLEOTIDE SEQUENCE [LARGE SCALE GENOMIC DNA]</scope>
    <source>
        <strain evidence="1 2">GW210010_S58</strain>
    </source>
</reference>
<dbReference type="RefSeq" id="WP_276267445.1">
    <property type="nucleotide sequence ID" value="NZ_JARJLM010000484.1"/>
</dbReference>
<comment type="caution">
    <text evidence="1">The sequence shown here is derived from an EMBL/GenBank/DDBJ whole genome shotgun (WGS) entry which is preliminary data.</text>
</comment>
<name>A0ABT6AWZ6_9BURK</name>
<sequence length="164" mass="18650">MAVPVWPRTLPQPTQSGYSYQQKAASARTEMDSSTARVRRRYTRVPTHITLRWVFRDAQLAIFEYFWRKELLDGAAWFDVRALSGVGWKLLRVRPVSDGYQVSMPSPGIAEVSMQVEAIDMPVLSGEAYELMQLYGANQIQWIDEILDRFINVTLPAVEAGSPL</sequence>
<organism evidence="1 2">
    <name type="scientific">Cupriavidus basilensis</name>
    <dbReference type="NCBI Taxonomy" id="68895"/>
    <lineage>
        <taxon>Bacteria</taxon>
        <taxon>Pseudomonadati</taxon>
        <taxon>Pseudomonadota</taxon>
        <taxon>Betaproteobacteria</taxon>
        <taxon>Burkholderiales</taxon>
        <taxon>Burkholderiaceae</taxon>
        <taxon>Cupriavidus</taxon>
    </lineage>
</organism>
<evidence type="ECO:0000313" key="1">
    <source>
        <dbReference type="EMBL" id="MDF3837156.1"/>
    </source>
</evidence>
<dbReference type="EMBL" id="JARJLM010000484">
    <property type="protein sequence ID" value="MDF3837156.1"/>
    <property type="molecule type" value="Genomic_DNA"/>
</dbReference>
<proteinExistence type="predicted"/>
<evidence type="ECO:0000313" key="2">
    <source>
        <dbReference type="Proteomes" id="UP001216674"/>
    </source>
</evidence>
<accession>A0ABT6AWZ6</accession>
<protein>
    <submittedName>
        <fullName evidence="1">Uncharacterized protein</fullName>
    </submittedName>
</protein>
<dbReference type="Proteomes" id="UP001216674">
    <property type="component" value="Unassembled WGS sequence"/>
</dbReference>